<gene>
    <name evidence="1" type="ORF">HW932_19560</name>
</gene>
<comment type="caution">
    <text evidence="1">The sequence shown here is derived from an EMBL/GenBank/DDBJ whole genome shotgun (WGS) entry which is preliminary data.</text>
</comment>
<name>A0A850RPP2_9GAMM</name>
<organism evidence="1 2">
    <name type="scientific">Allochromatium humboldtianum</name>
    <dbReference type="NCBI Taxonomy" id="504901"/>
    <lineage>
        <taxon>Bacteria</taxon>
        <taxon>Pseudomonadati</taxon>
        <taxon>Pseudomonadota</taxon>
        <taxon>Gammaproteobacteria</taxon>
        <taxon>Chromatiales</taxon>
        <taxon>Chromatiaceae</taxon>
        <taxon>Allochromatium</taxon>
    </lineage>
</organism>
<accession>A0A850RPP2</accession>
<proteinExistence type="predicted"/>
<keyword evidence="2" id="KW-1185">Reference proteome</keyword>
<evidence type="ECO:0000313" key="2">
    <source>
        <dbReference type="Proteomes" id="UP000592294"/>
    </source>
</evidence>
<protein>
    <submittedName>
        <fullName evidence="1">Uncharacterized protein</fullName>
    </submittedName>
</protein>
<dbReference type="EMBL" id="JABZEO010000023">
    <property type="protein sequence ID" value="NVZ11451.1"/>
    <property type="molecule type" value="Genomic_DNA"/>
</dbReference>
<dbReference type="AlphaFoldDB" id="A0A850RPP2"/>
<dbReference type="RefSeq" id="WP_176978149.1">
    <property type="nucleotide sequence ID" value="NZ_JABZEO010000023.1"/>
</dbReference>
<sequence>MIEIFRRGCHVAMSGAALCFSDGDLAAMAGAYRADRHPAPLVLGHPEGAAPVHGFVARLNVREGVLMAEPVSVSDELRAWVRDGRYKKISASFWGPGAPENPAPGAYYLRHVGFLGAMPPAVKGLRDPVFGERGACCAGLAVTSALEFAGTLGAASAAGFVAPDGVRVDPAGLALHRRALAFQEASGSDYATAVRLISARAVECVVPDGWRVARG</sequence>
<reference evidence="1 2" key="1">
    <citation type="submission" date="2020-06" db="EMBL/GenBank/DDBJ databases">
        <title>Whole-genome sequence of Allochromatium humboldtianum DSM 21881, type strain.</title>
        <authorList>
            <person name="Kyndt J.A."/>
            <person name="Meyer T.E."/>
        </authorList>
    </citation>
    <scope>NUCLEOTIDE SEQUENCE [LARGE SCALE GENOMIC DNA]</scope>
    <source>
        <strain evidence="1 2">DSM 21881</strain>
    </source>
</reference>
<dbReference type="Proteomes" id="UP000592294">
    <property type="component" value="Unassembled WGS sequence"/>
</dbReference>
<evidence type="ECO:0000313" key="1">
    <source>
        <dbReference type="EMBL" id="NVZ11451.1"/>
    </source>
</evidence>